<evidence type="ECO:0000259" key="14">
    <source>
        <dbReference type="SMART" id="SM00478"/>
    </source>
</evidence>
<keyword evidence="10" id="KW-0408">Iron</keyword>
<dbReference type="InterPro" id="IPR029119">
    <property type="entry name" value="MutY_C"/>
</dbReference>
<dbReference type="InterPro" id="IPR005760">
    <property type="entry name" value="A/G_AdeGlyc_MutY"/>
</dbReference>
<dbReference type="InterPro" id="IPR011257">
    <property type="entry name" value="DNA_glycosylase"/>
</dbReference>
<dbReference type="GO" id="GO:0032357">
    <property type="term" value="F:oxidized purine DNA binding"/>
    <property type="evidence" value="ECO:0007669"/>
    <property type="project" value="TreeGrafter"/>
</dbReference>
<dbReference type="SMART" id="SM00525">
    <property type="entry name" value="FES"/>
    <property type="match status" value="1"/>
</dbReference>
<keyword evidence="11" id="KW-0411">Iron-sulfur</keyword>
<comment type="cofactor">
    <cofactor evidence="2">
        <name>[4Fe-4S] cluster</name>
        <dbReference type="ChEBI" id="CHEBI:49883"/>
    </cofactor>
</comment>
<dbReference type="CDD" id="cd03431">
    <property type="entry name" value="NUDIX_DNA_Glycosylase_C-MutY"/>
    <property type="match status" value="1"/>
</dbReference>
<keyword evidence="8" id="KW-0227">DNA damage</keyword>
<dbReference type="PANTHER" id="PTHR42944:SF1">
    <property type="entry name" value="ADENINE DNA GLYCOSYLASE"/>
    <property type="match status" value="1"/>
</dbReference>
<dbReference type="Pfam" id="PF00730">
    <property type="entry name" value="HhH-GPD"/>
    <property type="match status" value="1"/>
</dbReference>
<dbReference type="GO" id="GO:0006284">
    <property type="term" value="P:base-excision repair"/>
    <property type="evidence" value="ECO:0007669"/>
    <property type="project" value="InterPro"/>
</dbReference>
<evidence type="ECO:0000256" key="2">
    <source>
        <dbReference type="ARBA" id="ARBA00001966"/>
    </source>
</evidence>
<dbReference type="InterPro" id="IPR004036">
    <property type="entry name" value="Endonuclease-III-like_CS2"/>
</dbReference>
<evidence type="ECO:0000256" key="1">
    <source>
        <dbReference type="ARBA" id="ARBA00000843"/>
    </source>
</evidence>
<evidence type="ECO:0000256" key="6">
    <source>
        <dbReference type="ARBA" id="ARBA00022485"/>
    </source>
</evidence>
<proteinExistence type="inferred from homology"/>
<evidence type="ECO:0000256" key="11">
    <source>
        <dbReference type="ARBA" id="ARBA00023014"/>
    </source>
</evidence>
<protein>
    <recommendedName>
        <fullName evidence="5">Adenine DNA glycosylase</fullName>
        <ecNumber evidence="4">3.2.2.31</ecNumber>
    </recommendedName>
</protein>
<dbReference type="Gene3D" id="1.10.340.30">
    <property type="entry name" value="Hypothetical protein, domain 2"/>
    <property type="match status" value="1"/>
</dbReference>
<feature type="domain" description="HhH-GPD" evidence="14">
    <location>
        <begin position="45"/>
        <end position="194"/>
    </location>
</feature>
<comment type="similarity">
    <text evidence="3">Belongs to the Nth/MutY family.</text>
</comment>
<evidence type="ECO:0000256" key="3">
    <source>
        <dbReference type="ARBA" id="ARBA00008343"/>
    </source>
</evidence>
<dbReference type="InterPro" id="IPR003651">
    <property type="entry name" value="Endonuclease3_FeS-loop_motif"/>
</dbReference>
<dbReference type="FunFam" id="1.10.340.30:FF:000002">
    <property type="entry name" value="Adenine DNA glycosylase"/>
    <property type="match status" value="1"/>
</dbReference>
<dbReference type="GO" id="GO:0006298">
    <property type="term" value="P:mismatch repair"/>
    <property type="evidence" value="ECO:0007669"/>
    <property type="project" value="TreeGrafter"/>
</dbReference>
<evidence type="ECO:0000256" key="5">
    <source>
        <dbReference type="ARBA" id="ARBA00022023"/>
    </source>
</evidence>
<evidence type="ECO:0000256" key="7">
    <source>
        <dbReference type="ARBA" id="ARBA00022723"/>
    </source>
</evidence>
<sequence length="354" mass="41052">MAIKDYNNLHKNVLHWYDNNKRDLPWRKTKNQKIDAYKIWVSEIMLQQTTVKAVIPYYSSFIKKWPNVKKLSKSNVNEILEFWSGLGYYSRAKNLHNTSKIVTKKFNGVFPDNYQDLISLPGIGKYTAGAILSIAFNKDASVVDSNIERIILRLNAIKKDPKRARKEVEEIAKRFTPSKRVGDYVQALMDIGSSICKSKNPNCINCPINFRCIAYKKGLTAEIPLKQRKIIKKLKKGIVFWITSKNNNVYLRRRPDKGILPGTLGFPSTKWSEERLTAKEKEFSGINNWQTMSGEINHSFSHFDLQLKIYAKYGFNEKELKGEWKQKSKIEKIGLPTLMKKIYLHALNVEKNKI</sequence>
<dbReference type="EMBL" id="UINC01001045">
    <property type="protein sequence ID" value="SUZ68840.1"/>
    <property type="molecule type" value="Genomic_DNA"/>
</dbReference>
<dbReference type="SUPFAM" id="SSF55811">
    <property type="entry name" value="Nudix"/>
    <property type="match status" value="1"/>
</dbReference>
<dbReference type="CDD" id="cd00056">
    <property type="entry name" value="ENDO3c"/>
    <property type="match status" value="1"/>
</dbReference>
<dbReference type="SMART" id="SM00478">
    <property type="entry name" value="ENDO3c"/>
    <property type="match status" value="1"/>
</dbReference>
<evidence type="ECO:0000256" key="9">
    <source>
        <dbReference type="ARBA" id="ARBA00022801"/>
    </source>
</evidence>
<keyword evidence="13" id="KW-0326">Glycosidase</keyword>
<organism evidence="15">
    <name type="scientific">marine metagenome</name>
    <dbReference type="NCBI Taxonomy" id="408172"/>
    <lineage>
        <taxon>unclassified sequences</taxon>
        <taxon>metagenomes</taxon>
        <taxon>ecological metagenomes</taxon>
    </lineage>
</organism>
<dbReference type="EC" id="3.2.2.31" evidence="4"/>
<dbReference type="GO" id="GO:0034039">
    <property type="term" value="F:8-oxo-7,8-dihydroguanine DNA N-glycosylase activity"/>
    <property type="evidence" value="ECO:0007669"/>
    <property type="project" value="TreeGrafter"/>
</dbReference>
<keyword evidence="7" id="KW-0479">Metal-binding</keyword>
<dbReference type="Gene3D" id="3.90.79.10">
    <property type="entry name" value="Nucleoside Triphosphate Pyrophosphohydrolase"/>
    <property type="match status" value="1"/>
</dbReference>
<comment type="catalytic activity">
    <reaction evidence="1">
        <text>Hydrolyzes free adenine bases from 7,8-dihydro-8-oxoguanine:adenine mismatched double-stranded DNA, leaving an apurinic site.</text>
        <dbReference type="EC" id="3.2.2.31"/>
    </reaction>
</comment>
<dbReference type="Pfam" id="PF14815">
    <property type="entry name" value="NUDIX_4"/>
    <property type="match status" value="1"/>
</dbReference>
<evidence type="ECO:0000256" key="4">
    <source>
        <dbReference type="ARBA" id="ARBA00012045"/>
    </source>
</evidence>
<dbReference type="GO" id="GO:0035485">
    <property type="term" value="F:adenine/guanine mispair binding"/>
    <property type="evidence" value="ECO:0007669"/>
    <property type="project" value="TreeGrafter"/>
</dbReference>
<dbReference type="NCBIfam" id="TIGR01084">
    <property type="entry name" value="mutY"/>
    <property type="match status" value="1"/>
</dbReference>
<evidence type="ECO:0000313" key="15">
    <source>
        <dbReference type="EMBL" id="SUZ68840.1"/>
    </source>
</evidence>
<dbReference type="PROSITE" id="PS01155">
    <property type="entry name" value="ENDONUCLEASE_III_2"/>
    <property type="match status" value="1"/>
</dbReference>
<dbReference type="GO" id="GO:0000701">
    <property type="term" value="F:purine-specific mismatch base pair DNA N-glycosylase activity"/>
    <property type="evidence" value="ECO:0007669"/>
    <property type="project" value="UniProtKB-EC"/>
</dbReference>
<gene>
    <name evidence="15" type="ORF">METZ01_LOCUS21694</name>
</gene>
<dbReference type="InterPro" id="IPR000445">
    <property type="entry name" value="HhH_motif"/>
</dbReference>
<keyword evidence="9" id="KW-0378">Hydrolase</keyword>
<dbReference type="GO" id="GO:0051539">
    <property type="term" value="F:4 iron, 4 sulfur cluster binding"/>
    <property type="evidence" value="ECO:0007669"/>
    <property type="project" value="UniProtKB-KW"/>
</dbReference>
<evidence type="ECO:0000256" key="13">
    <source>
        <dbReference type="ARBA" id="ARBA00023295"/>
    </source>
</evidence>
<dbReference type="GO" id="GO:0046872">
    <property type="term" value="F:metal ion binding"/>
    <property type="evidence" value="ECO:0007669"/>
    <property type="project" value="UniProtKB-KW"/>
</dbReference>
<dbReference type="InterPro" id="IPR023170">
    <property type="entry name" value="HhH_base_excis_C"/>
</dbReference>
<keyword evidence="6" id="KW-0004">4Fe-4S</keyword>
<dbReference type="Pfam" id="PF00633">
    <property type="entry name" value="HHH"/>
    <property type="match status" value="1"/>
</dbReference>
<reference evidence="15" key="1">
    <citation type="submission" date="2018-05" db="EMBL/GenBank/DDBJ databases">
        <authorList>
            <person name="Lanie J.A."/>
            <person name="Ng W.-L."/>
            <person name="Kazmierczak K.M."/>
            <person name="Andrzejewski T.M."/>
            <person name="Davidsen T.M."/>
            <person name="Wayne K.J."/>
            <person name="Tettelin H."/>
            <person name="Glass J.I."/>
            <person name="Rusch D."/>
            <person name="Podicherti R."/>
            <person name="Tsui H.-C.T."/>
            <person name="Winkler M.E."/>
        </authorList>
    </citation>
    <scope>NUCLEOTIDE SEQUENCE</scope>
</reference>
<dbReference type="InterPro" id="IPR015797">
    <property type="entry name" value="NUDIX_hydrolase-like_dom_sf"/>
</dbReference>
<dbReference type="PANTHER" id="PTHR42944">
    <property type="entry name" value="ADENINE DNA GLYCOSYLASE"/>
    <property type="match status" value="1"/>
</dbReference>
<evidence type="ECO:0000256" key="12">
    <source>
        <dbReference type="ARBA" id="ARBA00023204"/>
    </source>
</evidence>
<dbReference type="AlphaFoldDB" id="A0A381PPI6"/>
<dbReference type="Gene3D" id="1.10.1670.10">
    <property type="entry name" value="Helix-hairpin-Helix base-excision DNA repair enzymes (C-terminal)"/>
    <property type="match status" value="1"/>
</dbReference>
<evidence type="ECO:0000256" key="8">
    <source>
        <dbReference type="ARBA" id="ARBA00022763"/>
    </source>
</evidence>
<keyword evidence="12" id="KW-0234">DNA repair</keyword>
<evidence type="ECO:0000256" key="10">
    <source>
        <dbReference type="ARBA" id="ARBA00023004"/>
    </source>
</evidence>
<dbReference type="InterPro" id="IPR003265">
    <property type="entry name" value="HhH-GPD_domain"/>
</dbReference>
<dbReference type="SUPFAM" id="SSF48150">
    <property type="entry name" value="DNA-glycosylase"/>
    <property type="match status" value="1"/>
</dbReference>
<accession>A0A381PPI6</accession>
<dbReference type="InterPro" id="IPR044298">
    <property type="entry name" value="MIG/MutY"/>
</dbReference>
<name>A0A381PPI6_9ZZZZ</name>